<proteinExistence type="predicted"/>
<dbReference type="InterPro" id="IPR001584">
    <property type="entry name" value="Integrase_cat-core"/>
</dbReference>
<dbReference type="SUPFAM" id="SSF53098">
    <property type="entry name" value="Ribonuclease H-like"/>
    <property type="match status" value="1"/>
</dbReference>
<dbReference type="Proteomes" id="UP000075544">
    <property type="component" value="Unassembled WGS sequence"/>
</dbReference>
<dbReference type="RefSeq" id="WP_061524352.1">
    <property type="nucleotide sequence ID" value="NZ_JRHX01000034.1"/>
</dbReference>
<organism evidence="2 3">
    <name type="scientific">Acinetobacter venetianus</name>
    <dbReference type="NCBI Taxonomy" id="52133"/>
    <lineage>
        <taxon>Bacteria</taxon>
        <taxon>Pseudomonadati</taxon>
        <taxon>Pseudomonadota</taxon>
        <taxon>Gammaproteobacteria</taxon>
        <taxon>Moraxellales</taxon>
        <taxon>Moraxellaceae</taxon>
        <taxon>Acinetobacter</taxon>
    </lineage>
</organism>
<dbReference type="GO" id="GO:0003676">
    <property type="term" value="F:nucleic acid binding"/>
    <property type="evidence" value="ECO:0007669"/>
    <property type="project" value="InterPro"/>
</dbReference>
<dbReference type="GO" id="GO:0015074">
    <property type="term" value="P:DNA integration"/>
    <property type="evidence" value="ECO:0007669"/>
    <property type="project" value="InterPro"/>
</dbReference>
<dbReference type="AlphaFoldDB" id="A0A150HXE6"/>
<gene>
    <name evidence="2" type="primary">tnsB</name>
    <name evidence="2" type="ORF">AVENLUH13518_01172</name>
</gene>
<reference evidence="2 3" key="1">
    <citation type="journal article" date="2016" name="Sci. Rep.">
        <title>Genomic and phenotypic characterization of the species Acinetobacter venetianus.</title>
        <authorList>
            <person name="Fondi M."/>
            <person name="Maida I."/>
            <person name="Perrin E."/>
            <person name="Orlandini V."/>
            <person name="La Torre L."/>
            <person name="Bosi E."/>
            <person name="Negroni A."/>
            <person name="Zanaroli G."/>
            <person name="Fava F."/>
            <person name="Decorosi F."/>
            <person name="Giovannetti L."/>
            <person name="Viti C."/>
            <person name="Vaneechoutte M."/>
            <person name="Dijkshoorn L."/>
            <person name="Fani R."/>
        </authorList>
    </citation>
    <scope>NUCLEOTIDE SEQUENCE [LARGE SCALE GENOMIC DNA]</scope>
    <source>
        <strain evidence="2 3">LUH13518</strain>
    </source>
</reference>
<name>A0A150HXE6_9GAMM</name>
<evidence type="ECO:0000313" key="2">
    <source>
        <dbReference type="EMBL" id="KXZ71596.1"/>
    </source>
</evidence>
<dbReference type="InterPro" id="IPR015378">
    <property type="entry name" value="Transposase-like_Mu_C"/>
</dbReference>
<feature type="domain" description="Integrase catalytic" evidence="1">
    <location>
        <begin position="247"/>
        <end position="452"/>
    </location>
</feature>
<comment type="caution">
    <text evidence="2">The sequence shown here is derived from an EMBL/GenBank/DDBJ whole genome shotgun (WGS) entry which is preliminary data.</text>
</comment>
<dbReference type="PROSITE" id="PS50994">
    <property type="entry name" value="INTEGRASE"/>
    <property type="match status" value="1"/>
</dbReference>
<dbReference type="Pfam" id="PF09299">
    <property type="entry name" value="Mu-transpos_C"/>
    <property type="match status" value="1"/>
</dbReference>
<dbReference type="InterPro" id="IPR036397">
    <property type="entry name" value="RNaseH_sf"/>
</dbReference>
<dbReference type="Gene3D" id="3.30.420.10">
    <property type="entry name" value="Ribonuclease H-like superfamily/Ribonuclease H"/>
    <property type="match status" value="1"/>
</dbReference>
<dbReference type="EMBL" id="JRHX01000034">
    <property type="protein sequence ID" value="KXZ71596.1"/>
    <property type="molecule type" value="Genomic_DNA"/>
</dbReference>
<dbReference type="PATRIC" id="fig|52133.19.peg.1197"/>
<protein>
    <submittedName>
        <fullName evidence="2">Transposon Tn7 transposition protein TnsB</fullName>
    </submittedName>
</protein>
<sequence length="638" mass="72583">MSVELWEQGVIIEFNKGIPCHRAMVRSVGKAEVVLVDIENGAVSRLSREELGTVYASGGIKFLAESRDFGDLKFIDLSEAEQRETNRKYKYIKRLKENGISKITEKSARNTIEEVALELGEKAPHWQSVRSWYASFVEAGLKIQGLYPKHRFKGHRNPKIDAKVVEIIEYCAKRYYTLSQSSMASVVRNVEAKIMSHNLDHPDEPLQKPTYHTVQNRVLSGLYQTKRKGRYGARVLQAELAKALSGITTTRVLERVELDHTELDIHVLHDDYKTLLGRPNITALIDHYSGMLLGFQISFEAPSYASVCLACLNAFLPKNDFMNELKLDGSWPAHGIPSTLVTDNANEFWGKKFIAVADEIGTVFQYCPIRKGNYKSRIERFFGIVNALVLDDLPGVVRKIGKSGDGYDARQEAALTFSEFKRYFLKWVTEEYHHTPLEDSDLTPYEIWASSEECFPVPVEDKMELTTILLATATRTLNKSGIEIFSMNYDSSLLKDLYRRDGPGEVIVKYNPFDIGYILVLDKINKVYLKVDCLKYSYASNLSEFEHNKIRAAARAARQSKFDNLNLQKAKIQLAKEREEYHARNVRRSKQVTTSKAARSDKTRVPNISLVVDNSHRTMKVDFEDDGDNLSLNGWSMG</sequence>
<accession>A0A150HXE6</accession>
<dbReference type="InterPro" id="IPR012337">
    <property type="entry name" value="RNaseH-like_sf"/>
</dbReference>
<evidence type="ECO:0000313" key="3">
    <source>
        <dbReference type="Proteomes" id="UP000075544"/>
    </source>
</evidence>
<evidence type="ECO:0000259" key="1">
    <source>
        <dbReference type="PROSITE" id="PS50994"/>
    </source>
</evidence>